<name>A0A382GVC2_9ZZZZ</name>
<dbReference type="AlphaFoldDB" id="A0A382GVC2"/>
<gene>
    <name evidence="1" type="ORF">METZ01_LOCUS231763</name>
</gene>
<sequence length="320" mass="35451">MKQYILIIVVFCSMARGAFAGEFKPTQIPANSQWYLHFDVDGFKKGRLGKFALEQASKEAEKIDALVLLTQFDPRKDLHGITLFGSVVKDDLIGTVLVNGSYKMLADGSPAPLAQLEALLEPTVTGFKKEQINGVEILSWKNKVEDTQEDKQTFGTFFDKDHILFGDDRKQLLHALNVLAKKAPSLKASTLKGLAKEKGNHYLAGLLHMKGIPIPPEANFMENVTTIGVSVSESEENLSVSMQMITTDEEACAQLQLIMQGFVALAHLSLINNKEPGSKEATEILQKINITIKNKTVFMNLSYPMGEILELARLQLTKEQ</sequence>
<reference evidence="1" key="1">
    <citation type="submission" date="2018-05" db="EMBL/GenBank/DDBJ databases">
        <authorList>
            <person name="Lanie J.A."/>
            <person name="Ng W.-L."/>
            <person name="Kazmierczak K.M."/>
            <person name="Andrzejewski T.M."/>
            <person name="Davidsen T.M."/>
            <person name="Wayne K.J."/>
            <person name="Tettelin H."/>
            <person name="Glass J.I."/>
            <person name="Rusch D."/>
            <person name="Podicherti R."/>
            <person name="Tsui H.-C.T."/>
            <person name="Winkler M.E."/>
        </authorList>
    </citation>
    <scope>NUCLEOTIDE SEQUENCE</scope>
</reference>
<accession>A0A382GVC2</accession>
<dbReference type="EMBL" id="UINC01057590">
    <property type="protein sequence ID" value="SVB78909.1"/>
    <property type="molecule type" value="Genomic_DNA"/>
</dbReference>
<organism evidence="1">
    <name type="scientific">marine metagenome</name>
    <dbReference type="NCBI Taxonomy" id="408172"/>
    <lineage>
        <taxon>unclassified sequences</taxon>
        <taxon>metagenomes</taxon>
        <taxon>ecological metagenomes</taxon>
    </lineage>
</organism>
<evidence type="ECO:0000313" key="1">
    <source>
        <dbReference type="EMBL" id="SVB78909.1"/>
    </source>
</evidence>
<proteinExistence type="predicted"/>
<protein>
    <submittedName>
        <fullName evidence="1">Uncharacterized protein</fullName>
    </submittedName>
</protein>